<reference evidence="7" key="1">
    <citation type="submission" date="2021-02" db="EMBL/GenBank/DDBJ databases">
        <authorList>
            <person name="Nowell W R."/>
        </authorList>
    </citation>
    <scope>NUCLEOTIDE SEQUENCE</scope>
</reference>
<dbReference type="PANTHER" id="PTHR14949">
    <property type="entry name" value="EGF-LIKE-DOMAIN, MULTIPLE 7, 8"/>
    <property type="match status" value="1"/>
</dbReference>
<comment type="caution">
    <text evidence="3">Lacks conserved residue(s) required for the propagation of feature annotation.</text>
</comment>
<keyword evidence="4" id="KW-0472">Membrane</keyword>
<dbReference type="Proteomes" id="UP000663832">
    <property type="component" value="Unassembled WGS sequence"/>
</dbReference>
<feature type="non-terminal residue" evidence="7">
    <location>
        <position position="1"/>
    </location>
</feature>
<evidence type="ECO:0000313" key="6">
    <source>
        <dbReference type="EMBL" id="CAF1447206.1"/>
    </source>
</evidence>
<evidence type="ECO:0000256" key="2">
    <source>
        <dbReference type="ARBA" id="ARBA00023157"/>
    </source>
</evidence>
<dbReference type="Gene3D" id="2.10.25.10">
    <property type="entry name" value="Laminin"/>
    <property type="match status" value="1"/>
</dbReference>
<proteinExistence type="predicted"/>
<feature type="disulfide bond" evidence="3">
    <location>
        <begin position="268"/>
        <end position="277"/>
    </location>
</feature>
<dbReference type="Proteomes" id="UP000663877">
    <property type="component" value="Unassembled WGS sequence"/>
</dbReference>
<dbReference type="InterPro" id="IPR000742">
    <property type="entry name" value="EGF"/>
</dbReference>
<feature type="domain" description="EGF-like" evidence="5">
    <location>
        <begin position="246"/>
        <end position="278"/>
    </location>
</feature>
<dbReference type="PROSITE" id="PS50026">
    <property type="entry name" value="EGF_3"/>
    <property type="match status" value="1"/>
</dbReference>
<dbReference type="AlphaFoldDB" id="A0A816D4A4"/>
<feature type="transmembrane region" description="Helical" evidence="4">
    <location>
        <begin position="14"/>
        <end position="37"/>
    </location>
</feature>
<evidence type="ECO:0000256" key="1">
    <source>
        <dbReference type="ARBA" id="ARBA00022729"/>
    </source>
</evidence>
<sequence length="279" mass="29261">MAHLRLKRTKPSKLGFSVLVLSAIMWTTIFSLIPLYVSSSDFNITNITYINNTNNIVTLQEAIKSLASFSVSYMLPAGLTRKRATQSVTNRATTAASLQQAVGAPKGSISVTGIGSAAANSAKGRRRRDVQCDKTDTPGVAIIFDILLDYPQNLACQSLTCQVNLYTGIQEKFNAVTDVSIPSDDGTPLAIQLCHVESHTGGTNNNPQSSSGVVIQSCTIVCQNGGQCTDPITCGCTTGWAGDTCETAVCTNGCQNGGTCTAPDTCICATGWSGALCTI</sequence>
<dbReference type="PROSITE" id="PS00022">
    <property type="entry name" value="EGF_1"/>
    <property type="match status" value="1"/>
</dbReference>
<dbReference type="InterPro" id="IPR050969">
    <property type="entry name" value="Dev_Signal_Modulators"/>
</dbReference>
<dbReference type="PROSITE" id="PS01186">
    <property type="entry name" value="EGF_2"/>
    <property type="match status" value="1"/>
</dbReference>
<dbReference type="OrthoDB" id="10045365at2759"/>
<evidence type="ECO:0000256" key="4">
    <source>
        <dbReference type="SAM" id="Phobius"/>
    </source>
</evidence>
<keyword evidence="8" id="KW-1185">Reference proteome</keyword>
<keyword evidence="4" id="KW-0812">Transmembrane</keyword>
<evidence type="ECO:0000313" key="8">
    <source>
        <dbReference type="Proteomes" id="UP000663832"/>
    </source>
</evidence>
<keyword evidence="4" id="KW-1133">Transmembrane helix</keyword>
<protein>
    <recommendedName>
        <fullName evidence="5">EGF-like domain-containing protein</fullName>
    </recommendedName>
</protein>
<accession>A0A816D4A4</accession>
<comment type="caution">
    <text evidence="7">The sequence shown here is derived from an EMBL/GenBank/DDBJ whole genome shotgun (WGS) entry which is preliminary data.</text>
</comment>
<keyword evidence="3" id="KW-0245">EGF-like domain</keyword>
<gene>
    <name evidence="6" type="ORF">BJG266_LOCUS40228</name>
    <name evidence="7" type="ORF">QVE165_LOCUS57098</name>
</gene>
<evidence type="ECO:0000313" key="7">
    <source>
        <dbReference type="EMBL" id="CAF1629479.1"/>
    </source>
</evidence>
<keyword evidence="2 3" id="KW-1015">Disulfide bond</keyword>
<keyword evidence="1" id="KW-0732">Signal</keyword>
<evidence type="ECO:0000259" key="5">
    <source>
        <dbReference type="PROSITE" id="PS50026"/>
    </source>
</evidence>
<evidence type="ECO:0000256" key="3">
    <source>
        <dbReference type="PROSITE-ProRule" id="PRU00076"/>
    </source>
</evidence>
<name>A0A816D4A4_9BILA</name>
<feature type="disulfide bond" evidence="3">
    <location>
        <begin position="250"/>
        <end position="260"/>
    </location>
</feature>
<dbReference type="FunFam" id="2.10.25.10:FF:000020">
    <property type="entry name" value="Latent-transforming growth factor beta-binding protein 1"/>
    <property type="match status" value="1"/>
</dbReference>
<organism evidence="7 8">
    <name type="scientific">Adineta steineri</name>
    <dbReference type="NCBI Taxonomy" id="433720"/>
    <lineage>
        <taxon>Eukaryota</taxon>
        <taxon>Metazoa</taxon>
        <taxon>Spiralia</taxon>
        <taxon>Gnathifera</taxon>
        <taxon>Rotifera</taxon>
        <taxon>Eurotatoria</taxon>
        <taxon>Bdelloidea</taxon>
        <taxon>Adinetida</taxon>
        <taxon>Adinetidae</taxon>
        <taxon>Adineta</taxon>
    </lineage>
</organism>
<dbReference type="EMBL" id="CAJNOI010001916">
    <property type="protein sequence ID" value="CAF1447206.1"/>
    <property type="molecule type" value="Genomic_DNA"/>
</dbReference>
<dbReference type="EMBL" id="CAJNOM010002242">
    <property type="protein sequence ID" value="CAF1629479.1"/>
    <property type="molecule type" value="Genomic_DNA"/>
</dbReference>
<dbReference type="SMART" id="SM00181">
    <property type="entry name" value="EGF"/>
    <property type="match status" value="2"/>
</dbReference>
<dbReference type="PANTHER" id="PTHR14949:SF56">
    <property type="entry name" value="EGF-LIKE-DOMAIN, MULTIPLE 7"/>
    <property type="match status" value="1"/>
</dbReference>